<reference evidence="2" key="1">
    <citation type="submission" date="2022-01" db="EMBL/GenBank/DDBJ databases">
        <title>Comparative genomics reveals a dynamic genome evolution in the ectomycorrhizal milk-cap (Lactarius) mushrooms.</title>
        <authorList>
            <consortium name="DOE Joint Genome Institute"/>
            <person name="Lebreton A."/>
            <person name="Tang N."/>
            <person name="Kuo A."/>
            <person name="LaButti K."/>
            <person name="Drula E."/>
            <person name="Barry K."/>
            <person name="Clum A."/>
            <person name="Lipzen A."/>
            <person name="Mousain D."/>
            <person name="Ng V."/>
            <person name="Wang R."/>
            <person name="Wang X."/>
            <person name="Dai Y."/>
            <person name="Henrissat B."/>
            <person name="Grigoriev I.V."/>
            <person name="Guerin-Laguette A."/>
            <person name="Yu F."/>
            <person name="Martin F.M."/>
        </authorList>
    </citation>
    <scope>NUCLEOTIDE SEQUENCE</scope>
    <source>
        <strain evidence="2">QP</strain>
    </source>
</reference>
<dbReference type="Proteomes" id="UP001201163">
    <property type="component" value="Unassembled WGS sequence"/>
</dbReference>
<evidence type="ECO:0000256" key="1">
    <source>
        <dbReference type="SAM" id="MobiDB-lite"/>
    </source>
</evidence>
<organism evidence="2 3">
    <name type="scientific">Lactarius akahatsu</name>
    <dbReference type="NCBI Taxonomy" id="416441"/>
    <lineage>
        <taxon>Eukaryota</taxon>
        <taxon>Fungi</taxon>
        <taxon>Dikarya</taxon>
        <taxon>Basidiomycota</taxon>
        <taxon>Agaricomycotina</taxon>
        <taxon>Agaricomycetes</taxon>
        <taxon>Russulales</taxon>
        <taxon>Russulaceae</taxon>
        <taxon>Lactarius</taxon>
    </lineage>
</organism>
<gene>
    <name evidence="2" type="ORF">EDB92DRAFT_219773</name>
</gene>
<proteinExistence type="predicted"/>
<accession>A0AAD4L5I6</accession>
<evidence type="ECO:0000313" key="3">
    <source>
        <dbReference type="Proteomes" id="UP001201163"/>
    </source>
</evidence>
<feature type="compositionally biased region" description="Polar residues" evidence="1">
    <location>
        <begin position="208"/>
        <end position="217"/>
    </location>
</feature>
<feature type="region of interest" description="Disordered" evidence="1">
    <location>
        <begin position="176"/>
        <end position="231"/>
    </location>
</feature>
<sequence>MAGPLRRVSQNYNWTIKRAHNDLHNSITSGPPPAPAPPPDVKTVLPWDWKFKSEYDELREHLGRSLLILFGWWLTIGRLIEQFVADQAISQLYKQSSKPAIRDTLSVSVWGLLAQLFPIPVPKAQPDQPVSLYKQSAELSDRGIVPITVWGLFALFFRYAIPQIACYTQPFFSRSANGSSADKREESDANPASSHSARRPLPDEQPDPDQSPNIESTANEHPEDSPTITVMSDPAHSTLEESFMDAQKDCSERLQSAIHIGKGMLFYGSPTPDGDIGKPHKYAIDVASYIH</sequence>
<dbReference type="AlphaFoldDB" id="A0AAD4L5I6"/>
<protein>
    <submittedName>
        <fullName evidence="2">Uncharacterized protein</fullName>
    </submittedName>
</protein>
<comment type="caution">
    <text evidence="2">The sequence shown here is derived from an EMBL/GenBank/DDBJ whole genome shotgun (WGS) entry which is preliminary data.</text>
</comment>
<evidence type="ECO:0000313" key="2">
    <source>
        <dbReference type="EMBL" id="KAH8980868.1"/>
    </source>
</evidence>
<dbReference type="EMBL" id="JAKELL010000127">
    <property type="protein sequence ID" value="KAH8980868.1"/>
    <property type="molecule type" value="Genomic_DNA"/>
</dbReference>
<name>A0AAD4L5I6_9AGAM</name>
<keyword evidence="3" id="KW-1185">Reference proteome</keyword>